<evidence type="ECO:0000259" key="3">
    <source>
        <dbReference type="PROSITE" id="PS51000"/>
    </source>
</evidence>
<evidence type="ECO:0000256" key="2">
    <source>
        <dbReference type="ARBA" id="ARBA00023163"/>
    </source>
</evidence>
<evidence type="ECO:0000313" key="5">
    <source>
        <dbReference type="Proteomes" id="UP000298179"/>
    </source>
</evidence>
<sequence>MHERERQRIILSVVQARSVATVQELSRLTEASEATTRRDIAALALQKKLKRVRGGAEALKAAAFGEISSLPFETARTINESQKRGIAREAARLCEDGDAIILNGGTTTFQMVHHFAGARLQVLTNSFSIATHLIEHSECTVMLPAGAIYRDQALILSPFEEDGIAHFRARRMFMGAQGVSTYGIAETDPLIIQSEQRLMRQADELVLLVDSSKFHKPSSMIIAPLERADVLITDEAIADRDAAMVEAAGVRLVVAALSDEGSERDVA</sequence>
<keyword evidence="1" id="KW-0805">Transcription regulation</keyword>
<gene>
    <name evidence="4" type="ORF">E3C22_09775</name>
</gene>
<dbReference type="PANTHER" id="PTHR30363:SF55">
    <property type="entry name" value="HTH-TYPE TRANSCRIPTIONAL REGULATOR ULAR"/>
    <property type="match status" value="1"/>
</dbReference>
<dbReference type="GO" id="GO:0003700">
    <property type="term" value="F:DNA-binding transcription factor activity"/>
    <property type="evidence" value="ECO:0007669"/>
    <property type="project" value="InterPro"/>
</dbReference>
<accession>A0A4Y8RRA3</accession>
<protein>
    <submittedName>
        <fullName evidence="4">DeoR/GlpR transcriptional regulator</fullName>
    </submittedName>
</protein>
<proteinExistence type="predicted"/>
<evidence type="ECO:0000313" key="4">
    <source>
        <dbReference type="EMBL" id="TFF25620.1"/>
    </source>
</evidence>
<dbReference type="InterPro" id="IPR036390">
    <property type="entry name" value="WH_DNA-bd_sf"/>
</dbReference>
<keyword evidence="2" id="KW-0804">Transcription</keyword>
<dbReference type="Proteomes" id="UP000298179">
    <property type="component" value="Unassembled WGS sequence"/>
</dbReference>
<organism evidence="4 5">
    <name type="scientific">Jiella endophytica</name>
    <dbReference type="NCBI Taxonomy" id="2558362"/>
    <lineage>
        <taxon>Bacteria</taxon>
        <taxon>Pseudomonadati</taxon>
        <taxon>Pseudomonadota</taxon>
        <taxon>Alphaproteobacteria</taxon>
        <taxon>Hyphomicrobiales</taxon>
        <taxon>Aurantimonadaceae</taxon>
        <taxon>Jiella</taxon>
    </lineage>
</organism>
<dbReference type="RefSeq" id="WP_134761787.1">
    <property type="nucleotide sequence ID" value="NZ_SOZD01000002.1"/>
</dbReference>
<dbReference type="SUPFAM" id="SSF46785">
    <property type="entry name" value="Winged helix' DNA-binding domain"/>
    <property type="match status" value="1"/>
</dbReference>
<dbReference type="Pfam" id="PF08220">
    <property type="entry name" value="HTH_DeoR"/>
    <property type="match status" value="1"/>
</dbReference>
<dbReference type="Gene3D" id="3.40.50.1360">
    <property type="match status" value="1"/>
</dbReference>
<dbReference type="InterPro" id="IPR001034">
    <property type="entry name" value="DeoR_HTH"/>
</dbReference>
<name>A0A4Y8RRA3_9HYPH</name>
<dbReference type="SMART" id="SM01134">
    <property type="entry name" value="DeoRC"/>
    <property type="match status" value="1"/>
</dbReference>
<evidence type="ECO:0000256" key="1">
    <source>
        <dbReference type="ARBA" id="ARBA00023015"/>
    </source>
</evidence>
<dbReference type="InterPro" id="IPR037171">
    <property type="entry name" value="NagB/RpiA_transferase-like"/>
</dbReference>
<dbReference type="InterPro" id="IPR014036">
    <property type="entry name" value="DeoR-like_C"/>
</dbReference>
<dbReference type="AlphaFoldDB" id="A0A4Y8RRA3"/>
<dbReference type="PANTHER" id="PTHR30363">
    <property type="entry name" value="HTH-TYPE TRANSCRIPTIONAL REGULATOR SRLR-RELATED"/>
    <property type="match status" value="1"/>
</dbReference>
<dbReference type="Pfam" id="PF00455">
    <property type="entry name" value="DeoRC"/>
    <property type="match status" value="1"/>
</dbReference>
<comment type="caution">
    <text evidence="4">The sequence shown here is derived from an EMBL/GenBank/DDBJ whole genome shotgun (WGS) entry which is preliminary data.</text>
</comment>
<dbReference type="EMBL" id="SOZD01000002">
    <property type="protein sequence ID" value="TFF25620.1"/>
    <property type="molecule type" value="Genomic_DNA"/>
</dbReference>
<reference evidence="4 5" key="1">
    <citation type="submission" date="2019-03" db="EMBL/GenBank/DDBJ databases">
        <title>Jiella endophytica sp. nov., a novel endophytic bacterium isolated from root of Ficus microcarpa Linn. f.</title>
        <authorList>
            <person name="Tuo L."/>
        </authorList>
    </citation>
    <scope>NUCLEOTIDE SEQUENCE [LARGE SCALE GENOMIC DNA]</scope>
    <source>
        <strain evidence="4 5">CBS5Q-3</strain>
    </source>
</reference>
<dbReference type="PROSITE" id="PS51000">
    <property type="entry name" value="HTH_DEOR_2"/>
    <property type="match status" value="1"/>
</dbReference>
<dbReference type="SUPFAM" id="SSF100950">
    <property type="entry name" value="NagB/RpiA/CoA transferase-like"/>
    <property type="match status" value="1"/>
</dbReference>
<dbReference type="OrthoDB" id="9816363at2"/>
<dbReference type="SMART" id="SM00420">
    <property type="entry name" value="HTH_DEOR"/>
    <property type="match status" value="1"/>
</dbReference>
<dbReference type="InterPro" id="IPR050313">
    <property type="entry name" value="Carb_Metab_HTH_regulators"/>
</dbReference>
<keyword evidence="5" id="KW-1185">Reference proteome</keyword>
<feature type="domain" description="HTH deoR-type" evidence="3">
    <location>
        <begin position="3"/>
        <end position="58"/>
    </location>
</feature>